<dbReference type="eggNOG" id="ENOG5032ZHR">
    <property type="taxonomic scope" value="Bacteria"/>
</dbReference>
<proteinExistence type="inferred from homology"/>
<feature type="region of interest" description="Disordered" evidence="8">
    <location>
        <begin position="1"/>
        <end position="121"/>
    </location>
</feature>
<dbReference type="Pfam" id="PF06781">
    <property type="entry name" value="CrgA"/>
    <property type="match status" value="1"/>
</dbReference>
<feature type="transmembrane region" description="Helical" evidence="7">
    <location>
        <begin position="199"/>
        <end position="218"/>
    </location>
</feature>
<evidence type="ECO:0000256" key="2">
    <source>
        <dbReference type="ARBA" id="ARBA00022618"/>
    </source>
</evidence>
<evidence type="ECO:0000256" key="5">
    <source>
        <dbReference type="ARBA" id="ARBA00023136"/>
    </source>
</evidence>
<protein>
    <recommendedName>
        <fullName evidence="7">Cell division protein CrgA</fullName>
    </recommendedName>
</protein>
<keyword evidence="5 7" id="KW-0472">Membrane</keyword>
<reference evidence="9 10" key="1">
    <citation type="submission" date="2010-12" db="EMBL/GenBank/DDBJ databases">
        <authorList>
            <person name="Muzny D."/>
            <person name="Qin X."/>
            <person name="Buhay C."/>
            <person name="Dugan-Rocha S."/>
            <person name="Ding Y."/>
            <person name="Chen G."/>
            <person name="Hawes A."/>
            <person name="Holder M."/>
            <person name="Jhangiani S."/>
            <person name="Johnson A."/>
            <person name="Khan Z."/>
            <person name="Li Z."/>
            <person name="Liu W."/>
            <person name="Liu X."/>
            <person name="Perez L."/>
            <person name="Shen H."/>
            <person name="Wang Q."/>
            <person name="Watt J."/>
            <person name="Xi L."/>
            <person name="Xin Y."/>
            <person name="Zhou J."/>
            <person name="Deng J."/>
            <person name="Jiang H."/>
            <person name="Liu Y."/>
            <person name="Qu J."/>
            <person name="Song X.-Z."/>
            <person name="Zhang L."/>
            <person name="Villasana D."/>
            <person name="Johnson A."/>
            <person name="Liu J."/>
            <person name="Liyanage D."/>
            <person name="Lorensuhewa L."/>
            <person name="Robinson T."/>
            <person name="Song A."/>
            <person name="Song B.-B."/>
            <person name="Dinh H."/>
            <person name="Thornton R."/>
            <person name="Coyle M."/>
            <person name="Francisco L."/>
            <person name="Jackson L."/>
            <person name="Javaid M."/>
            <person name="Korchina V."/>
            <person name="Kovar C."/>
            <person name="Mata R."/>
            <person name="Mathew T."/>
            <person name="Ngo R."/>
            <person name="Nguyen L."/>
            <person name="Nguyen N."/>
            <person name="Okwuonu G."/>
            <person name="Ongeri F."/>
            <person name="Pham C."/>
            <person name="Simmons D."/>
            <person name="Wilczek-Boney K."/>
            <person name="Hale W."/>
            <person name="Jakkamsetti A."/>
            <person name="Pham P."/>
            <person name="Ruth R."/>
            <person name="San Lucas F."/>
            <person name="Warren J."/>
            <person name="Zhang J."/>
            <person name="Zhao Z."/>
            <person name="Zhou C."/>
            <person name="Zhu D."/>
            <person name="Lee S."/>
            <person name="Bess C."/>
            <person name="Blankenburg K."/>
            <person name="Forbes L."/>
            <person name="Fu Q."/>
            <person name="Gubbala S."/>
            <person name="Hirani K."/>
            <person name="Jayaseelan J.C."/>
            <person name="Lara F."/>
            <person name="Munidasa M."/>
            <person name="Palculict T."/>
            <person name="Patil S."/>
            <person name="Pu L.-L."/>
            <person name="Saada N."/>
            <person name="Tang L."/>
            <person name="Weissenberger G."/>
            <person name="Zhu Y."/>
            <person name="Hemphill L."/>
            <person name="Shang Y."/>
            <person name="Youmans B."/>
            <person name="Ayvaz T."/>
            <person name="Ross M."/>
            <person name="Santibanez J."/>
            <person name="Aqrawi P."/>
            <person name="Gross S."/>
            <person name="Joshi V."/>
            <person name="Fowler G."/>
            <person name="Nazareth L."/>
            <person name="Reid J."/>
            <person name="Worley K."/>
            <person name="Petrosino J."/>
            <person name="Highlander S."/>
            <person name="Gibbs R."/>
        </authorList>
    </citation>
    <scope>NUCLEOTIDE SEQUENCE [LARGE SCALE GENOMIC DNA]</scope>
    <source>
        <strain evidence="9 10">DSM 10105</strain>
    </source>
</reference>
<gene>
    <name evidence="7" type="primary">crgA</name>
    <name evidence="9" type="ORF">HMPREF0620_0066</name>
</gene>
<evidence type="ECO:0000256" key="8">
    <source>
        <dbReference type="SAM" id="MobiDB-lite"/>
    </source>
</evidence>
<dbReference type="GO" id="GO:0005886">
    <property type="term" value="C:plasma membrane"/>
    <property type="evidence" value="ECO:0007669"/>
    <property type="project" value="UniProtKB-SubCell"/>
</dbReference>
<feature type="transmembrane region" description="Helical" evidence="7">
    <location>
        <begin position="166"/>
        <end position="187"/>
    </location>
</feature>
<dbReference type="GO" id="GO:0051301">
    <property type="term" value="P:cell division"/>
    <property type="evidence" value="ECO:0007669"/>
    <property type="project" value="UniProtKB-UniRule"/>
</dbReference>
<evidence type="ECO:0000313" key="10">
    <source>
        <dbReference type="Proteomes" id="UP000004946"/>
    </source>
</evidence>
<sequence length="219" mass="24531">MADEEQTNETLKDQTASDAAEQTEDETVDKAEEETTDTTETTEAADQASEAEETEESDETGEAAEADDEDKADTKEAEEAEDKDETAGKDSRKNSGKPSLLGRSNKKKYEFKPENPEAVEEAVKRLQEGISDENMTPQMEKIMRRQEDQTKRVEKAIGETHANPRWFVPAFSFLLILGLLWVVVYYITGLYPIPAVGAWNLAIGAGISFIGFIMLMWWH</sequence>
<dbReference type="HAMAP" id="MF_00631">
    <property type="entry name" value="CrgA"/>
    <property type="match status" value="1"/>
</dbReference>
<keyword evidence="2 7" id="KW-0132">Cell division</keyword>
<evidence type="ECO:0000256" key="3">
    <source>
        <dbReference type="ARBA" id="ARBA00022692"/>
    </source>
</evidence>
<keyword evidence="3 7" id="KW-0812">Transmembrane</keyword>
<comment type="caution">
    <text evidence="9">The sequence shown here is derived from an EMBL/GenBank/DDBJ whole genome shotgun (WGS) entry which is preliminary data.</text>
</comment>
<comment type="function">
    <text evidence="7">Involved in cell division.</text>
</comment>
<evidence type="ECO:0000313" key="9">
    <source>
        <dbReference type="EMBL" id="EFT83061.1"/>
    </source>
</evidence>
<evidence type="ECO:0000256" key="7">
    <source>
        <dbReference type="HAMAP-Rule" id="MF_00631"/>
    </source>
</evidence>
<dbReference type="EMBL" id="AEON01000001">
    <property type="protein sequence ID" value="EFT83061.1"/>
    <property type="molecule type" value="Genomic_DNA"/>
</dbReference>
<feature type="compositionally biased region" description="Low complexity" evidence="8">
    <location>
        <begin position="38"/>
        <end position="48"/>
    </location>
</feature>
<organism evidence="9 10">
    <name type="scientific">Parascardovia denticolens DSM 10105 = JCM 12538</name>
    <dbReference type="NCBI Taxonomy" id="864564"/>
    <lineage>
        <taxon>Bacteria</taxon>
        <taxon>Bacillati</taxon>
        <taxon>Actinomycetota</taxon>
        <taxon>Actinomycetes</taxon>
        <taxon>Bifidobacteriales</taxon>
        <taxon>Bifidobacteriaceae</taxon>
        <taxon>Parascardovia</taxon>
    </lineage>
</organism>
<evidence type="ECO:0000256" key="1">
    <source>
        <dbReference type="ARBA" id="ARBA00022475"/>
    </source>
</evidence>
<accession>E6JYQ0</accession>
<dbReference type="Proteomes" id="UP000004946">
    <property type="component" value="Chromosome"/>
</dbReference>
<dbReference type="PATRIC" id="fig|864564.6.peg.1652"/>
<dbReference type="RefSeq" id="WP_006288503.1">
    <property type="nucleotide sequence ID" value="NZ_AP012333.1"/>
</dbReference>
<keyword evidence="1 7" id="KW-1003">Cell membrane</keyword>
<dbReference type="InterPro" id="IPR009619">
    <property type="entry name" value="CrgA"/>
</dbReference>
<dbReference type="KEGG" id="pdo:PSDT_1507"/>
<dbReference type="HOGENOM" id="CLU_109805_0_0_11"/>
<feature type="compositionally biased region" description="Basic and acidic residues" evidence="8">
    <location>
        <begin position="107"/>
        <end position="121"/>
    </location>
</feature>
<dbReference type="AlphaFoldDB" id="E6JYQ0"/>
<keyword evidence="10" id="KW-1185">Reference proteome</keyword>
<feature type="compositionally biased region" description="Acidic residues" evidence="8">
    <location>
        <begin position="49"/>
        <end position="71"/>
    </location>
</feature>
<name>E6JYQ0_PARDN</name>
<keyword evidence="6 7" id="KW-0131">Cell cycle</keyword>
<evidence type="ECO:0000256" key="6">
    <source>
        <dbReference type="ARBA" id="ARBA00023306"/>
    </source>
</evidence>
<comment type="subcellular location">
    <subcellularLocation>
        <location evidence="7">Cell membrane</location>
        <topology evidence="7">Multi-pass membrane protein</topology>
    </subcellularLocation>
</comment>
<feature type="compositionally biased region" description="Acidic residues" evidence="8">
    <location>
        <begin position="21"/>
        <end position="37"/>
    </location>
</feature>
<evidence type="ECO:0000256" key="4">
    <source>
        <dbReference type="ARBA" id="ARBA00022989"/>
    </source>
</evidence>
<keyword evidence="4 7" id="KW-1133">Transmembrane helix</keyword>
<comment type="similarity">
    <text evidence="7">Belongs to the CrgA family.</text>
</comment>